<keyword evidence="1" id="KW-0732">Signal</keyword>
<gene>
    <name evidence="2" type="ORF">CFIO01_05095</name>
</gene>
<organism evidence="2 3">
    <name type="scientific">Colletotrichum fioriniae PJ7</name>
    <dbReference type="NCBI Taxonomy" id="1445577"/>
    <lineage>
        <taxon>Eukaryota</taxon>
        <taxon>Fungi</taxon>
        <taxon>Dikarya</taxon>
        <taxon>Ascomycota</taxon>
        <taxon>Pezizomycotina</taxon>
        <taxon>Sordariomycetes</taxon>
        <taxon>Hypocreomycetidae</taxon>
        <taxon>Glomerellales</taxon>
        <taxon>Glomerellaceae</taxon>
        <taxon>Colletotrichum</taxon>
        <taxon>Colletotrichum acutatum species complex</taxon>
    </lineage>
</organism>
<dbReference type="HOGENOM" id="CLU_1261417_0_0_1"/>
<evidence type="ECO:0000313" key="3">
    <source>
        <dbReference type="Proteomes" id="UP000020467"/>
    </source>
</evidence>
<evidence type="ECO:0000313" key="2">
    <source>
        <dbReference type="EMBL" id="EXF76801.1"/>
    </source>
</evidence>
<keyword evidence="3" id="KW-1185">Reference proteome</keyword>
<dbReference type="OrthoDB" id="10585257at2759"/>
<dbReference type="Proteomes" id="UP000020467">
    <property type="component" value="Unassembled WGS sequence"/>
</dbReference>
<reference evidence="2 3" key="1">
    <citation type="submission" date="2014-02" db="EMBL/GenBank/DDBJ databases">
        <title>The genome sequence of Colletotrichum fioriniae PJ7.</title>
        <authorList>
            <person name="Baroncelli R."/>
            <person name="Thon M.R."/>
        </authorList>
    </citation>
    <scope>NUCLEOTIDE SEQUENCE [LARGE SCALE GENOMIC DNA]</scope>
    <source>
        <strain evidence="2 3">PJ7</strain>
    </source>
</reference>
<evidence type="ECO:0000256" key="1">
    <source>
        <dbReference type="SAM" id="SignalP"/>
    </source>
</evidence>
<proteinExistence type="predicted"/>
<feature type="signal peptide" evidence="1">
    <location>
        <begin position="1"/>
        <end position="17"/>
    </location>
</feature>
<dbReference type="AlphaFoldDB" id="A0A010R9D7"/>
<name>A0A010R9D7_9PEZI</name>
<accession>A0A010R9D7</accession>
<feature type="chain" id="PRO_5001456674" evidence="1">
    <location>
        <begin position="18"/>
        <end position="219"/>
    </location>
</feature>
<protein>
    <submittedName>
        <fullName evidence="2">Uncharacterized protein</fullName>
    </submittedName>
</protein>
<sequence>MIPLLLVSFFFTWATYAAQVPRYVAAVHIDRANMTMTAVAVQSGAIFRRQSRDPNTCGYVANKPFTCPNNGSCRSSRDKKHIGCCNEDASSCNIYTACYPGSEQSGASEETISILRCGAIRSHNNTDEHSEDLTDELQSSAFNGGILFCIFHFLCHRAHNKIISSSANIIFFGGHCYAYRKSNFRCPSFFIQSTSRSNPFCVGQAASTAARKRRHARYY</sequence>
<comment type="caution">
    <text evidence="2">The sequence shown here is derived from an EMBL/GenBank/DDBJ whole genome shotgun (WGS) entry which is preliminary data.</text>
</comment>
<dbReference type="EMBL" id="JARH01000792">
    <property type="protein sequence ID" value="EXF76801.1"/>
    <property type="molecule type" value="Genomic_DNA"/>
</dbReference>
<dbReference type="KEGG" id="cfj:CFIO01_05095"/>